<proteinExistence type="predicted"/>
<dbReference type="AlphaFoldDB" id="A0A189PGZ3"/>
<protein>
    <submittedName>
        <fullName evidence="1">Uncharacterized protein</fullName>
    </submittedName>
</protein>
<accession>A0A189PGZ3</accession>
<evidence type="ECO:0000313" key="1">
    <source>
        <dbReference type="EMBL" id="ALL42454.1"/>
    </source>
</evidence>
<dbReference type="EMBL" id="KT033470">
    <property type="protein sequence ID" value="ALL42454.1"/>
    <property type="molecule type" value="Genomic_DNA"/>
</dbReference>
<organism evidence="1">
    <name type="scientific">Aeromonas salmonicida subsp. salmonicida</name>
    <dbReference type="NCBI Taxonomy" id="29491"/>
    <lineage>
        <taxon>Bacteria</taxon>
        <taxon>Pseudomonadati</taxon>
        <taxon>Pseudomonadota</taxon>
        <taxon>Gammaproteobacteria</taxon>
        <taxon>Aeromonadales</taxon>
        <taxon>Aeromonadaceae</taxon>
        <taxon>Aeromonas</taxon>
    </lineage>
</organism>
<geneLocation type="plasmid" evidence="1">
    <name>pAsa4c</name>
</geneLocation>
<reference evidence="1" key="1">
    <citation type="submission" date="2015-06" db="EMBL/GenBank/DDBJ databases">
        <title>Antimicrobial resistance-carrying plasmid pAsa4 variants found in Aeromonas salmonicida subsp. salmonicida: general architecture, construction blocks and gene elimination.</title>
        <authorList>
            <person name="Tanaka K.H."/>
            <person name="Vincent A.T."/>
            <person name="Trudel M.V."/>
            <person name="Paquet V.E."/>
            <person name="Frenette M."/>
            <person name="Charette S.J."/>
        </authorList>
    </citation>
    <scope>NUCLEOTIDE SEQUENCE</scope>
    <source>
        <strain evidence="1">JF2267</strain>
        <plasmid evidence="1">pAsa4c</plasmid>
    </source>
</reference>
<keyword evidence="1" id="KW-0614">Plasmid</keyword>
<sequence>MVFRGLRSRIQPTKRHPCLWNCPKWAFRLLFSDFFPNPILLSIRTNPASTELSNSQGISWLQRALIVRQKMKNLHHPSIYLEKHTKKFKAII</sequence>
<name>A0A189PGZ3_AERSS</name>